<name>A0A9Q0QXJ1_9MAGN</name>
<dbReference type="Proteomes" id="UP001141806">
    <property type="component" value="Unassembled WGS sequence"/>
</dbReference>
<dbReference type="AlphaFoldDB" id="A0A9Q0QXJ1"/>
<protein>
    <submittedName>
        <fullName evidence="2">Uncharacterized protein</fullName>
    </submittedName>
</protein>
<dbReference type="EMBL" id="JAMYWD010000003">
    <property type="protein sequence ID" value="KAJ4975703.1"/>
    <property type="molecule type" value="Genomic_DNA"/>
</dbReference>
<proteinExistence type="predicted"/>
<evidence type="ECO:0000313" key="3">
    <source>
        <dbReference type="Proteomes" id="UP001141806"/>
    </source>
</evidence>
<evidence type="ECO:0000256" key="1">
    <source>
        <dbReference type="SAM" id="MobiDB-lite"/>
    </source>
</evidence>
<reference evidence="2" key="1">
    <citation type="journal article" date="2023" name="Plant J.">
        <title>The genome of the king protea, Protea cynaroides.</title>
        <authorList>
            <person name="Chang J."/>
            <person name="Duong T.A."/>
            <person name="Schoeman C."/>
            <person name="Ma X."/>
            <person name="Roodt D."/>
            <person name="Barker N."/>
            <person name="Li Z."/>
            <person name="Van de Peer Y."/>
            <person name="Mizrachi E."/>
        </authorList>
    </citation>
    <scope>NUCLEOTIDE SEQUENCE</scope>
    <source>
        <tissue evidence="2">Young leaves</tissue>
    </source>
</reference>
<organism evidence="2 3">
    <name type="scientific">Protea cynaroides</name>
    <dbReference type="NCBI Taxonomy" id="273540"/>
    <lineage>
        <taxon>Eukaryota</taxon>
        <taxon>Viridiplantae</taxon>
        <taxon>Streptophyta</taxon>
        <taxon>Embryophyta</taxon>
        <taxon>Tracheophyta</taxon>
        <taxon>Spermatophyta</taxon>
        <taxon>Magnoliopsida</taxon>
        <taxon>Proteales</taxon>
        <taxon>Proteaceae</taxon>
        <taxon>Protea</taxon>
    </lineage>
</organism>
<sequence length="164" mass="18135">MTSTELWFQQELRSCKSIERFDKSRSKHTTSIHSVGFISDKCLQHELCTSPNGHANQVSANVSEILSLNPPFLCKTILQIQYAKRSKMKYQPPPKKSEEQVTPPPPPKPGFPTKSPTLESSFLEIGSSAARHPRPPNALECTGHALHSNALGALDARNTYVRAA</sequence>
<keyword evidence="3" id="KW-1185">Reference proteome</keyword>
<comment type="caution">
    <text evidence="2">The sequence shown here is derived from an EMBL/GenBank/DDBJ whole genome shotgun (WGS) entry which is preliminary data.</text>
</comment>
<feature type="region of interest" description="Disordered" evidence="1">
    <location>
        <begin position="85"/>
        <end position="139"/>
    </location>
</feature>
<gene>
    <name evidence="2" type="ORF">NE237_000809</name>
</gene>
<evidence type="ECO:0000313" key="2">
    <source>
        <dbReference type="EMBL" id="KAJ4975703.1"/>
    </source>
</evidence>
<accession>A0A9Q0QXJ1</accession>